<organism evidence="4 5">
    <name type="scientific">Entamoeba invadens IP1</name>
    <dbReference type="NCBI Taxonomy" id="370355"/>
    <lineage>
        <taxon>Eukaryota</taxon>
        <taxon>Amoebozoa</taxon>
        <taxon>Evosea</taxon>
        <taxon>Archamoebae</taxon>
        <taxon>Mastigamoebida</taxon>
        <taxon>Entamoebidae</taxon>
        <taxon>Entamoeba</taxon>
    </lineage>
</organism>
<feature type="active site" description="Phosphocysteine intermediate" evidence="1">
    <location>
        <position position="211"/>
    </location>
</feature>
<accession>A0A0A1U582</accession>
<name>A0A0A1U582_ENTIV</name>
<sequence length="383" mass="43929">DSIRSMHGWSVYNIYSEFSRLKLEGKWKVCEYNDRYEICNSYPTLLIVPVDIHKKTLLASSDFRTNGRIPVLTWFDQKSQKALLRSSQPKTGFTGKSDEDVLLLFVEGGESYVQIYDCRDYYSALGNKAFKQAGFESTSEYTFCSLEFLNLPNIHKVRECSLELYNSFLSGRECLSNLHKAGGWILNIQNILQASDSVSKMLSQKSVLVHCSDGWDRTSQICSLSQIILDPFYRTKLGFAVLVEKDWLAFGHQFNQRLGISHDINATSPIFFQFLHCVHVLLIQNQTAFEFNDSFLQTIADELITARFGTFLFNSEKERRENKAPSSTPSLWDAILDDPQYTNNSYKTLGNRLIVNTSLLCISGWLGYFLRYSHPDIAKLTLY</sequence>
<dbReference type="InterPro" id="IPR016130">
    <property type="entry name" value="Tyr_Pase_AS"/>
</dbReference>
<keyword evidence="5" id="KW-1185">Reference proteome</keyword>
<dbReference type="InterPro" id="IPR029021">
    <property type="entry name" value="Prot-tyrosine_phosphatase-like"/>
</dbReference>
<evidence type="ECO:0000313" key="5">
    <source>
        <dbReference type="Proteomes" id="UP000014680"/>
    </source>
</evidence>
<feature type="binding site" evidence="2">
    <location>
        <begin position="153"/>
        <end position="154"/>
    </location>
    <ligand>
        <name>substrate</name>
    </ligand>
</feature>
<evidence type="ECO:0000313" key="4">
    <source>
        <dbReference type="EMBL" id="ELP86911.1"/>
    </source>
</evidence>
<protein>
    <submittedName>
        <fullName evidence="4">Myotubularin, putative</fullName>
    </submittedName>
</protein>
<dbReference type="GeneID" id="14885998"/>
<dbReference type="InterPro" id="IPR010569">
    <property type="entry name" value="Myotubularin-like_Pase_dom"/>
</dbReference>
<gene>
    <name evidence="4" type="ORF">EIN_314600</name>
</gene>
<dbReference type="InterPro" id="IPR030564">
    <property type="entry name" value="Myotubularin"/>
</dbReference>
<evidence type="ECO:0000256" key="1">
    <source>
        <dbReference type="PIRSR" id="PIRSR630564-1"/>
    </source>
</evidence>
<proteinExistence type="predicted"/>
<feature type="non-terminal residue" evidence="4">
    <location>
        <position position="1"/>
    </location>
</feature>
<dbReference type="OrthoDB" id="271628at2759"/>
<dbReference type="KEGG" id="eiv:EIN_314600"/>
<feature type="binding site" evidence="2">
    <location>
        <begin position="211"/>
        <end position="217"/>
    </location>
    <ligand>
        <name>substrate</name>
    </ligand>
</feature>
<evidence type="ECO:0000256" key="2">
    <source>
        <dbReference type="PIRSR" id="PIRSR630564-2"/>
    </source>
</evidence>
<dbReference type="EMBL" id="KB206890">
    <property type="protein sequence ID" value="ELP86911.1"/>
    <property type="molecule type" value="Genomic_DNA"/>
</dbReference>
<dbReference type="PANTHER" id="PTHR10807:SF128">
    <property type="entry name" value="PHOSPHATIDYLINOSITOL-3,5-BISPHOSPHATE 3-PHOSPHATASE"/>
    <property type="match status" value="1"/>
</dbReference>
<dbReference type="PANTHER" id="PTHR10807">
    <property type="entry name" value="MYOTUBULARIN-RELATED"/>
    <property type="match status" value="1"/>
</dbReference>
<dbReference type="AlphaFoldDB" id="A0A0A1U582"/>
<dbReference type="GO" id="GO:0016020">
    <property type="term" value="C:membrane"/>
    <property type="evidence" value="ECO:0007669"/>
    <property type="project" value="TreeGrafter"/>
</dbReference>
<dbReference type="Pfam" id="PF06602">
    <property type="entry name" value="Myotub-related"/>
    <property type="match status" value="1"/>
</dbReference>
<dbReference type="GO" id="GO:0046856">
    <property type="term" value="P:phosphatidylinositol dephosphorylation"/>
    <property type="evidence" value="ECO:0007669"/>
    <property type="project" value="TreeGrafter"/>
</dbReference>
<dbReference type="GO" id="GO:0004438">
    <property type="term" value="F:phosphatidylinositol-3-phosphate phosphatase activity"/>
    <property type="evidence" value="ECO:0007669"/>
    <property type="project" value="TreeGrafter"/>
</dbReference>
<dbReference type="RefSeq" id="XP_004253682.1">
    <property type="nucleotide sequence ID" value="XM_004253634.1"/>
</dbReference>
<dbReference type="SUPFAM" id="SSF52799">
    <property type="entry name" value="(Phosphotyrosine protein) phosphatases II"/>
    <property type="match status" value="1"/>
</dbReference>
<dbReference type="VEuPathDB" id="AmoebaDB:EIN_314600"/>
<dbReference type="OMA" id="FTERCAF"/>
<feature type="domain" description="Myotubularin phosphatase" evidence="3">
    <location>
        <begin position="8"/>
        <end position="369"/>
    </location>
</feature>
<dbReference type="Proteomes" id="UP000014680">
    <property type="component" value="Unassembled WGS sequence"/>
</dbReference>
<dbReference type="CDD" id="cd14507">
    <property type="entry name" value="PTP-MTM-like"/>
    <property type="match status" value="1"/>
</dbReference>
<dbReference type="GO" id="GO:0005737">
    <property type="term" value="C:cytoplasm"/>
    <property type="evidence" value="ECO:0007669"/>
    <property type="project" value="TreeGrafter"/>
</dbReference>
<evidence type="ECO:0000259" key="3">
    <source>
        <dbReference type="PROSITE" id="PS51339"/>
    </source>
</evidence>
<feature type="binding site" evidence="2">
    <location>
        <begin position="127"/>
        <end position="131"/>
    </location>
    <ligand>
        <name>substrate</name>
    </ligand>
</feature>
<dbReference type="PROSITE" id="PS51339">
    <property type="entry name" value="PPASE_MYOTUBULARIN"/>
    <property type="match status" value="1"/>
</dbReference>
<reference evidence="4 5" key="1">
    <citation type="submission" date="2012-10" db="EMBL/GenBank/DDBJ databases">
        <authorList>
            <person name="Zafar N."/>
            <person name="Inman J."/>
            <person name="Hall N."/>
            <person name="Lorenzi H."/>
            <person name="Caler E."/>
        </authorList>
    </citation>
    <scope>NUCLEOTIDE SEQUENCE [LARGE SCALE GENOMIC DNA]</scope>
    <source>
        <strain evidence="4 5">IP1</strain>
    </source>
</reference>
<dbReference type="PROSITE" id="PS00383">
    <property type="entry name" value="TYR_PHOSPHATASE_1"/>
    <property type="match status" value="1"/>
</dbReference>